<dbReference type="InterPro" id="IPR041700">
    <property type="entry name" value="OMP_b-brl_3"/>
</dbReference>
<keyword evidence="4" id="KW-1185">Reference proteome</keyword>
<name>A0A0B8T8V3_9SPHI</name>
<dbReference type="PATRIC" id="fig|1229276.3.peg.1866"/>
<organism evidence="3 4">
    <name type="scientific">Sphingobacterium deserti</name>
    <dbReference type="NCBI Taxonomy" id="1229276"/>
    <lineage>
        <taxon>Bacteria</taxon>
        <taxon>Pseudomonadati</taxon>
        <taxon>Bacteroidota</taxon>
        <taxon>Sphingobacteriia</taxon>
        <taxon>Sphingobacteriales</taxon>
        <taxon>Sphingobacteriaceae</taxon>
        <taxon>Sphingobacterium</taxon>
    </lineage>
</organism>
<dbReference type="STRING" id="1229276.DI53_1812"/>
<dbReference type="Proteomes" id="UP000031802">
    <property type="component" value="Unassembled WGS sequence"/>
</dbReference>
<feature type="signal peptide" evidence="1">
    <location>
        <begin position="1"/>
        <end position="25"/>
    </location>
</feature>
<dbReference type="InterPro" id="IPR008969">
    <property type="entry name" value="CarboxyPept-like_regulatory"/>
</dbReference>
<dbReference type="Gene3D" id="2.60.40.1120">
    <property type="entry name" value="Carboxypeptidase-like, regulatory domain"/>
    <property type="match status" value="1"/>
</dbReference>
<dbReference type="Pfam" id="PF13620">
    <property type="entry name" value="CarboxypepD_reg"/>
    <property type="match status" value="1"/>
</dbReference>
<dbReference type="Pfam" id="PF14905">
    <property type="entry name" value="OMP_b-brl_3"/>
    <property type="match status" value="1"/>
</dbReference>
<reference evidence="3 4" key="2">
    <citation type="journal article" date="2015" name="PLoS ONE">
        <title>Whole-Genome Optical Mapping and Finished Genome Sequence of Sphingobacterium deserti sp. nov., a New Species Isolated from the Western Desert of China.</title>
        <authorList>
            <person name="Teng C."/>
            <person name="Zhou Z."/>
            <person name="Molnar I."/>
            <person name="Li X."/>
            <person name="Tang R."/>
            <person name="Chen M."/>
            <person name="Wang L."/>
            <person name="Su S."/>
            <person name="Zhang W."/>
            <person name="Lin M."/>
        </authorList>
    </citation>
    <scope>NUCLEOTIDE SEQUENCE [LARGE SCALE GENOMIC DNA]</scope>
    <source>
        <strain evidence="4">ACCC05744</strain>
    </source>
</reference>
<feature type="chain" id="PRO_5002142334" description="Outer membrane protein beta-barrel domain-containing protein" evidence="1">
    <location>
        <begin position="26"/>
        <end position="933"/>
    </location>
</feature>
<feature type="domain" description="Outer membrane protein beta-barrel" evidence="2">
    <location>
        <begin position="446"/>
        <end position="907"/>
    </location>
</feature>
<evidence type="ECO:0000259" key="2">
    <source>
        <dbReference type="Pfam" id="PF14905"/>
    </source>
</evidence>
<gene>
    <name evidence="3" type="ORF">DI53_1812</name>
</gene>
<reference evidence="4" key="1">
    <citation type="submission" date="2014-04" db="EMBL/GenBank/DDBJ databases">
        <title>Whole-Genome optical mapping and complete genome sequence of Sphingobacterium deserti sp. nov., a new spaces isolated from desert in the west of China.</title>
        <authorList>
            <person name="Teng C."/>
            <person name="Zhou Z."/>
            <person name="Li X."/>
            <person name="Chen M."/>
            <person name="Lin M."/>
            <person name="Wang L."/>
            <person name="Su S."/>
            <person name="Zhang C."/>
            <person name="Zhang W."/>
        </authorList>
    </citation>
    <scope>NUCLEOTIDE SEQUENCE [LARGE SCALE GENOMIC DNA]</scope>
    <source>
        <strain evidence="4">ACCC05744</strain>
    </source>
</reference>
<dbReference type="SUPFAM" id="SSF49464">
    <property type="entry name" value="Carboxypeptidase regulatory domain-like"/>
    <property type="match status" value="1"/>
</dbReference>
<accession>A0A0B8T8V3</accession>
<evidence type="ECO:0000313" key="3">
    <source>
        <dbReference type="EMBL" id="KGE14385.1"/>
    </source>
</evidence>
<dbReference type="AlphaFoldDB" id="A0A0B8T8V3"/>
<proteinExistence type="predicted"/>
<sequence>MRDMKQIFALVCSLILLIVAHNAFGQSGKTVQGMLRDTESRVVAGASVQLVAGNDTLGTSSSPAGIFTFANVKAETFKIRVSSLGFEPFERQFTLQADGDKMVIPSFELQGIANMLEEVVVDGVLTVQVKGDTLEYTTKDLKLRDNALVEDALKRLQGVEVDKDGAVTAQGEQVVRVRINGKDFFGGDVKTATQNLPADIINKIQVIDDYGDMANLTGNKTGDAQKILNIEIDPEKNKGFTTTLRAGYGTDDRYQATGSAIIMRDKMQFSILGNLNNINAPLFDFNTQGGGARRRIGGGGGPGGGGMFGGSNGITNTGSLGLNYRQDFSDKITVYGSYSFGHDDNVALSSSLNRFLYPDSTLDRNTESNTNTIGNSHRFEANLEWKPSEKDFIKITPQLSYRNTKTNSFSFNENLLNGTLYNTEDNNLSGVAKSPNVGVSALYNRRLNDKGRNLFINMNISSSGTRDDQDRIIETLVSDPNNSDMTMDSLYRRTLSELDNSSWNGGATVSYLEPVSKYGKIELSYDYNINSYDNNRQQNAFQADGSELMDPRYVFNRMYDYSFSTHQFGANYNFNNDKIKYSLGLAVQPTLLDGDASIDGEEIHINRNGFNVVPIARFEYKFNRQKNLQLNYSGRANEPSITQIQPFTDNSNPTNIITGNPNLDAEFQHNVRLRFNSNDFQKGKTFFMVLNGTLTSNKIVSNNLRQTDPALGVIQETSYLNEDGAYSMRGFYHYGRSFKNKVYSLNFMGSLNFNNNPSYTEGNLNKAQNWVLMQGMMFRYLPSENLEINPGIRYTWDHTYNTLNARSITMQSWAPTLIGSVNITPTIVFGADLSKTFFQGNAFSENPFIINTYLEKRMLKGNRGALRLQAFDLLNEQTNISRTASDIMISDTRVNRLGRYFMLQFTFKLQKFASGVNPFQDNGGPGGMRRPRM</sequence>
<dbReference type="SUPFAM" id="SSF56935">
    <property type="entry name" value="Porins"/>
    <property type="match status" value="1"/>
</dbReference>
<evidence type="ECO:0000256" key="1">
    <source>
        <dbReference type="SAM" id="SignalP"/>
    </source>
</evidence>
<dbReference type="EMBL" id="JJMU01000026">
    <property type="protein sequence ID" value="KGE14385.1"/>
    <property type="molecule type" value="Genomic_DNA"/>
</dbReference>
<protein>
    <recommendedName>
        <fullName evidence="2">Outer membrane protein beta-barrel domain-containing protein</fullName>
    </recommendedName>
</protein>
<keyword evidence="1" id="KW-0732">Signal</keyword>
<comment type="caution">
    <text evidence="3">The sequence shown here is derived from an EMBL/GenBank/DDBJ whole genome shotgun (WGS) entry which is preliminary data.</text>
</comment>
<dbReference type="eggNOG" id="COG4206">
    <property type="taxonomic scope" value="Bacteria"/>
</dbReference>
<evidence type="ECO:0000313" key="4">
    <source>
        <dbReference type="Proteomes" id="UP000031802"/>
    </source>
</evidence>